<dbReference type="RefSeq" id="WP_379875435.1">
    <property type="nucleotide sequence ID" value="NZ_JBHUIP010000004.1"/>
</dbReference>
<gene>
    <name evidence="3" type="ORF">ACFSM5_06200</name>
</gene>
<reference evidence="4" key="1">
    <citation type="journal article" date="2019" name="Int. J. Syst. Evol. Microbiol.">
        <title>The Global Catalogue of Microorganisms (GCM) 10K type strain sequencing project: providing services to taxonomists for standard genome sequencing and annotation.</title>
        <authorList>
            <consortium name="The Broad Institute Genomics Platform"/>
            <consortium name="The Broad Institute Genome Sequencing Center for Infectious Disease"/>
            <person name="Wu L."/>
            <person name="Ma J."/>
        </authorList>
    </citation>
    <scope>NUCLEOTIDE SEQUENCE [LARGE SCALE GENOMIC DNA]</scope>
    <source>
        <strain evidence="4">CGMCC 1.19062</strain>
    </source>
</reference>
<comment type="caution">
    <text evidence="3">The sequence shown here is derived from an EMBL/GenBank/DDBJ whole genome shotgun (WGS) entry which is preliminary data.</text>
</comment>
<dbReference type="PANTHER" id="PTHR43485">
    <property type="entry name" value="HYDROGENASE-4 COMPONENT G"/>
    <property type="match status" value="1"/>
</dbReference>
<sequence>MSSLAGFSGDLPQLITALNEEPWEVLSLWVEPKGLHVLLRDPELNIVVHRAFSLMDDRFPTLSNVRPGLSRLERAIADRQWVTADGASDKRAWIDHGKWPAKGSYLGSRFLAAAPYVWEPAKAEGLHLVPVGPVHAGIIEPGHFRFSVVGETIVRLETRLGYVHRGVEGLMVGRSVTEAARLAGRQSGDSTVAYSLAYARAVESIGGIQAPIRAQHLRLLMLELERIANHIGDIGALFGDVGAHVLQMRCASWREELARAAESAFGHRLMMDCIVPGGVRSAGDLSSYRQLCQRLADDVPRLIAAYRASATIRDRMLGIGVVTPELAASYAAGGFVGRASGRTFDARSLDPLMVELGFQAKVLTEGDVQARLLIRLEEIAASLILIATLLDRLADMDGLAQAPLPALSGEGLALVEGFRGDAAAWVRVEEGRLLACHLRDPSWFQWPLLEGAMATAILADFPLVNKSINGSYAGHDG</sequence>
<evidence type="ECO:0000313" key="4">
    <source>
        <dbReference type="Proteomes" id="UP001597295"/>
    </source>
</evidence>
<dbReference type="SUPFAM" id="SSF143243">
    <property type="entry name" value="Nqo5-like"/>
    <property type="match status" value="1"/>
</dbReference>
<dbReference type="EMBL" id="JBHUIP010000004">
    <property type="protein sequence ID" value="MFD2262474.1"/>
    <property type="molecule type" value="Genomic_DNA"/>
</dbReference>
<proteinExistence type="predicted"/>
<dbReference type="Gene3D" id="1.10.645.10">
    <property type="entry name" value="Cytochrome-c3 Hydrogenase, chain B"/>
    <property type="match status" value="1"/>
</dbReference>
<evidence type="ECO:0000256" key="1">
    <source>
        <dbReference type="ARBA" id="ARBA00023002"/>
    </source>
</evidence>
<dbReference type="Proteomes" id="UP001597295">
    <property type="component" value="Unassembled WGS sequence"/>
</dbReference>
<organism evidence="3 4">
    <name type="scientific">Lacibacterium aquatile</name>
    <dbReference type="NCBI Taxonomy" id="1168082"/>
    <lineage>
        <taxon>Bacteria</taxon>
        <taxon>Pseudomonadati</taxon>
        <taxon>Pseudomonadota</taxon>
        <taxon>Alphaproteobacteria</taxon>
        <taxon>Rhodospirillales</taxon>
        <taxon>Rhodospirillaceae</taxon>
    </lineage>
</organism>
<protein>
    <submittedName>
        <fullName evidence="3">Hydrogenase expression protein HypE</fullName>
    </submittedName>
</protein>
<dbReference type="Pfam" id="PF00346">
    <property type="entry name" value="Complex1_49kDa"/>
    <property type="match status" value="1"/>
</dbReference>
<accession>A0ABW5DNH6</accession>
<dbReference type="PANTHER" id="PTHR43485:SF1">
    <property type="entry name" value="FORMATE HYDROGENLYASE SUBUNIT 5-RELATED"/>
    <property type="match status" value="1"/>
</dbReference>
<keyword evidence="4" id="KW-1185">Reference proteome</keyword>
<dbReference type="SUPFAM" id="SSF56762">
    <property type="entry name" value="HydB/Nqo4-like"/>
    <property type="match status" value="1"/>
</dbReference>
<evidence type="ECO:0000259" key="2">
    <source>
        <dbReference type="Pfam" id="PF00346"/>
    </source>
</evidence>
<dbReference type="InterPro" id="IPR001135">
    <property type="entry name" value="NADH_Q_OxRdtase_suD"/>
</dbReference>
<keyword evidence="1" id="KW-0560">Oxidoreductase</keyword>
<dbReference type="InterPro" id="IPR052197">
    <property type="entry name" value="ComplexI_49kDa-like"/>
</dbReference>
<dbReference type="InterPro" id="IPR029014">
    <property type="entry name" value="NiFe-Hase_large"/>
</dbReference>
<evidence type="ECO:0000313" key="3">
    <source>
        <dbReference type="EMBL" id="MFD2262474.1"/>
    </source>
</evidence>
<feature type="domain" description="NADH-quinone oxidoreductase subunit D" evidence="2">
    <location>
        <begin position="240"/>
        <end position="396"/>
    </location>
</feature>
<dbReference type="InterPro" id="IPR037232">
    <property type="entry name" value="NADH_quin_OxRdtase_su_C/D-like"/>
</dbReference>
<name>A0ABW5DNH6_9PROT</name>